<gene>
    <name evidence="10" type="ORF">QVH07_13630</name>
</gene>
<accession>A0ABT7YG71</accession>
<evidence type="ECO:0000256" key="3">
    <source>
        <dbReference type="ARBA" id="ARBA00022676"/>
    </source>
</evidence>
<proteinExistence type="predicted"/>
<feature type="transmembrane region" description="Helical" evidence="8">
    <location>
        <begin position="103"/>
        <end position="121"/>
    </location>
</feature>
<evidence type="ECO:0000256" key="2">
    <source>
        <dbReference type="ARBA" id="ARBA00022475"/>
    </source>
</evidence>
<dbReference type="RefSeq" id="WP_290001278.1">
    <property type="nucleotide sequence ID" value="NZ_JAUEPH010000006.1"/>
</dbReference>
<dbReference type="InterPro" id="IPR050297">
    <property type="entry name" value="LipidA_mod_glycosyltrf_83"/>
</dbReference>
<evidence type="ECO:0000256" key="4">
    <source>
        <dbReference type="ARBA" id="ARBA00022679"/>
    </source>
</evidence>
<evidence type="ECO:0000256" key="7">
    <source>
        <dbReference type="ARBA" id="ARBA00023136"/>
    </source>
</evidence>
<evidence type="ECO:0000259" key="9">
    <source>
        <dbReference type="Pfam" id="PF13231"/>
    </source>
</evidence>
<evidence type="ECO:0000313" key="10">
    <source>
        <dbReference type="EMBL" id="MDN3205199.1"/>
    </source>
</evidence>
<dbReference type="Proteomes" id="UP001171916">
    <property type="component" value="Unassembled WGS sequence"/>
</dbReference>
<name>A0ABT7YG71_9BACT</name>
<organism evidence="10 11">
    <name type="scientific">Algoriphagus sediminis</name>
    <dbReference type="NCBI Taxonomy" id="3057113"/>
    <lineage>
        <taxon>Bacteria</taxon>
        <taxon>Pseudomonadati</taxon>
        <taxon>Bacteroidota</taxon>
        <taxon>Cytophagia</taxon>
        <taxon>Cytophagales</taxon>
        <taxon>Cyclobacteriaceae</taxon>
        <taxon>Algoriphagus</taxon>
    </lineage>
</organism>
<sequence length="502" mass="58154">MQKTPNYKLYFWIVTLALAAAKVIFTFRPEIDLFTEEAQYWLWSENLAWHYYSKPPMVAYLNWIGTSIFGTTEIGVRFFAIAFGLGSAWVTFTFGSYLYSDKVGFWSALILQAMPFWWLISTFHTTDTSVAFFWALMAFWLYRGIKEDKKRWWALAGLAGALGLMSKAVMLLAFPFLIFYLFQRKQLGKKWTKLLLFSGLMALGFIPVLVWNFQNDFMTFRHLSQLAGGGESSNSDFSFGQKLVQFFEYLGGQLAMISIFFIPLLFGSLKNVLKFRSQEKFYLILPAILTFGGFAVLSFGTEVIVNWPIFAYMGLPIVMASWVEEQSKSWHKIRNWGIVIGIGLPLILVLPDFTFLKSIEGVKKGEKAVFRRMSGYQPLADRLNHLQDSLQIQEPFYFSETYHMASELSFYLEGNPQTHMLNMGARRNQFDLWPGMEQFLGQERTGIFVSWNYDSPGEFASFQRLIYEEKFPVTFRGLPLRIATIQVYQNLTEFDPYVPETY</sequence>
<keyword evidence="5 8" id="KW-0812">Transmembrane</keyword>
<dbReference type="PANTHER" id="PTHR33908:SF11">
    <property type="entry name" value="MEMBRANE PROTEIN"/>
    <property type="match status" value="1"/>
</dbReference>
<dbReference type="GO" id="GO:0016757">
    <property type="term" value="F:glycosyltransferase activity"/>
    <property type="evidence" value="ECO:0007669"/>
    <property type="project" value="UniProtKB-KW"/>
</dbReference>
<dbReference type="EMBL" id="JAUEPH010000006">
    <property type="protein sequence ID" value="MDN3205199.1"/>
    <property type="molecule type" value="Genomic_DNA"/>
</dbReference>
<feature type="transmembrane region" description="Helical" evidence="8">
    <location>
        <begin position="249"/>
        <end position="269"/>
    </location>
</feature>
<reference evidence="10" key="1">
    <citation type="submission" date="2023-06" db="EMBL/GenBank/DDBJ databases">
        <title>Robiginitalea aurantiacus sp. nov. and Algoriphagus sediminis sp. nov., isolated from coastal sediment.</title>
        <authorList>
            <person name="Zhou Z.Y."/>
            <person name="An J."/>
            <person name="Jia Y.W."/>
            <person name="Du Z.J."/>
        </authorList>
    </citation>
    <scope>NUCLEOTIDE SEQUENCE</scope>
    <source>
        <strain evidence="10">C2-7</strain>
    </source>
</reference>
<evidence type="ECO:0000256" key="1">
    <source>
        <dbReference type="ARBA" id="ARBA00004651"/>
    </source>
</evidence>
<keyword evidence="4 10" id="KW-0808">Transferase</keyword>
<feature type="domain" description="Glycosyltransferase RgtA/B/C/D-like" evidence="9">
    <location>
        <begin position="53"/>
        <end position="211"/>
    </location>
</feature>
<evidence type="ECO:0000256" key="8">
    <source>
        <dbReference type="SAM" id="Phobius"/>
    </source>
</evidence>
<keyword evidence="2" id="KW-1003">Cell membrane</keyword>
<dbReference type="Pfam" id="PF13231">
    <property type="entry name" value="PMT_2"/>
    <property type="match status" value="1"/>
</dbReference>
<feature type="transmembrane region" description="Helical" evidence="8">
    <location>
        <begin position="9"/>
        <end position="27"/>
    </location>
</feature>
<feature type="transmembrane region" description="Helical" evidence="8">
    <location>
        <begin position="281"/>
        <end position="299"/>
    </location>
</feature>
<keyword evidence="11" id="KW-1185">Reference proteome</keyword>
<comment type="subcellular location">
    <subcellularLocation>
        <location evidence="1">Cell membrane</location>
        <topology evidence="1">Multi-pass membrane protein</topology>
    </subcellularLocation>
</comment>
<feature type="transmembrane region" description="Helical" evidence="8">
    <location>
        <begin position="151"/>
        <end position="182"/>
    </location>
</feature>
<keyword evidence="6 8" id="KW-1133">Transmembrane helix</keyword>
<feature type="transmembrane region" description="Helical" evidence="8">
    <location>
        <begin position="128"/>
        <end position="145"/>
    </location>
</feature>
<dbReference type="PANTHER" id="PTHR33908">
    <property type="entry name" value="MANNOSYLTRANSFERASE YKCB-RELATED"/>
    <property type="match status" value="1"/>
</dbReference>
<feature type="transmembrane region" description="Helical" evidence="8">
    <location>
        <begin position="305"/>
        <end position="323"/>
    </location>
</feature>
<protein>
    <submittedName>
        <fullName evidence="10">Glycosyltransferase family 39 protein</fullName>
        <ecNumber evidence="10">2.4.-.-</ecNumber>
    </submittedName>
</protein>
<feature type="transmembrane region" description="Helical" evidence="8">
    <location>
        <begin position="47"/>
        <end position="64"/>
    </location>
</feature>
<evidence type="ECO:0000256" key="5">
    <source>
        <dbReference type="ARBA" id="ARBA00022692"/>
    </source>
</evidence>
<feature type="transmembrane region" description="Helical" evidence="8">
    <location>
        <begin position="335"/>
        <end position="356"/>
    </location>
</feature>
<keyword evidence="3 10" id="KW-0328">Glycosyltransferase</keyword>
<dbReference type="InterPro" id="IPR038731">
    <property type="entry name" value="RgtA/B/C-like"/>
</dbReference>
<evidence type="ECO:0000313" key="11">
    <source>
        <dbReference type="Proteomes" id="UP001171916"/>
    </source>
</evidence>
<evidence type="ECO:0000256" key="6">
    <source>
        <dbReference type="ARBA" id="ARBA00022989"/>
    </source>
</evidence>
<comment type="caution">
    <text evidence="10">The sequence shown here is derived from an EMBL/GenBank/DDBJ whole genome shotgun (WGS) entry which is preliminary data.</text>
</comment>
<keyword evidence="7 8" id="KW-0472">Membrane</keyword>
<feature type="transmembrane region" description="Helical" evidence="8">
    <location>
        <begin position="76"/>
        <end position="97"/>
    </location>
</feature>
<dbReference type="EC" id="2.4.-.-" evidence="10"/>
<feature type="transmembrane region" description="Helical" evidence="8">
    <location>
        <begin position="194"/>
        <end position="213"/>
    </location>
</feature>